<dbReference type="Pfam" id="PF00472">
    <property type="entry name" value="RF-1"/>
    <property type="match status" value="1"/>
</dbReference>
<organism evidence="5 6">
    <name type="scientific">Babesia gibsoni</name>
    <dbReference type="NCBI Taxonomy" id="33632"/>
    <lineage>
        <taxon>Eukaryota</taxon>
        <taxon>Sar</taxon>
        <taxon>Alveolata</taxon>
        <taxon>Apicomplexa</taxon>
        <taxon>Aconoidasida</taxon>
        <taxon>Piroplasmida</taxon>
        <taxon>Babesiidae</taxon>
        <taxon>Babesia</taxon>
    </lineage>
</organism>
<keyword evidence="2" id="KW-0488">Methylation</keyword>
<dbReference type="AlphaFoldDB" id="A0AAD8LG36"/>
<keyword evidence="3" id="KW-0648">Protein biosynthesis</keyword>
<name>A0AAD8LG36_BABGI</name>
<dbReference type="GO" id="GO:0003747">
    <property type="term" value="F:translation release factor activity"/>
    <property type="evidence" value="ECO:0007669"/>
    <property type="project" value="InterPro"/>
</dbReference>
<dbReference type="InterPro" id="IPR005139">
    <property type="entry name" value="PCRF"/>
</dbReference>
<proteinExistence type="inferred from homology"/>
<evidence type="ECO:0000313" key="6">
    <source>
        <dbReference type="Proteomes" id="UP001230268"/>
    </source>
</evidence>
<evidence type="ECO:0000256" key="1">
    <source>
        <dbReference type="ARBA" id="ARBA00010835"/>
    </source>
</evidence>
<dbReference type="Proteomes" id="UP001230268">
    <property type="component" value="Unassembled WGS sequence"/>
</dbReference>
<evidence type="ECO:0000259" key="4">
    <source>
        <dbReference type="PROSITE" id="PS00745"/>
    </source>
</evidence>
<dbReference type="PROSITE" id="PS00745">
    <property type="entry name" value="RF_PROK_I"/>
    <property type="match status" value="1"/>
</dbReference>
<evidence type="ECO:0000256" key="2">
    <source>
        <dbReference type="ARBA" id="ARBA00022481"/>
    </source>
</evidence>
<dbReference type="Gene3D" id="3.30.160.20">
    <property type="match status" value="1"/>
</dbReference>
<gene>
    <name evidence="5" type="ORF">BgAZ_502970</name>
</gene>
<dbReference type="SMART" id="SM00937">
    <property type="entry name" value="PCRF"/>
    <property type="match status" value="1"/>
</dbReference>
<sequence>MGISSFPLCLRHKSTLPLRLLVRHAWLSSANYGTQPTFTKDLLNSISYKLKDKRHQAIYPLKELVELYRDEEDDDEGEELLVDIKSELLSLYDKLCDSLPECDHKGFDELSFRLAKFRGEELLSGDFDRKHRFDKIVLEVKGGVGGEEANRFAADLFKMYENISCDKGFTFDVVDDGVAYVSGGAHFFKYEFGVHRVQRTPFNCKKIQTSSAVVTVVPHFVSGDLNIRRSDVSIETMRSRGAGGQSVNKSETAVRITHIPTGISVHVQDTSSQITNKARALQLLYERLLEKEGDNFSKLKAQAKLSQYKTGDRSERIRTFQFIHDSVIDHRCNTTITGVDEFLRSGFGIDKIHTNLMDMDNSKVLHFMIENLDGVVDFLDSRQQQRYSKGV</sequence>
<accession>A0AAD8LG36</accession>
<comment type="similarity">
    <text evidence="1">Belongs to the prokaryotic/mitochondrial release factor family.</text>
</comment>
<keyword evidence="6" id="KW-1185">Reference proteome</keyword>
<comment type="caution">
    <text evidence="5">The sequence shown here is derived from an EMBL/GenBank/DDBJ whole genome shotgun (WGS) entry which is preliminary data.</text>
</comment>
<evidence type="ECO:0000313" key="5">
    <source>
        <dbReference type="EMBL" id="KAK1441965.1"/>
    </source>
</evidence>
<dbReference type="EMBL" id="JAVEPI010000005">
    <property type="protein sequence ID" value="KAK1441965.1"/>
    <property type="molecule type" value="Genomic_DNA"/>
</dbReference>
<dbReference type="InterPro" id="IPR050057">
    <property type="entry name" value="Prokaryotic/Mito_RF"/>
</dbReference>
<feature type="domain" description="Prokaryotic-type class I peptide chain release factors" evidence="4">
    <location>
        <begin position="238"/>
        <end position="254"/>
    </location>
</feature>
<evidence type="ECO:0000256" key="3">
    <source>
        <dbReference type="ARBA" id="ARBA00022917"/>
    </source>
</evidence>
<dbReference type="PANTHER" id="PTHR43804:SF7">
    <property type="entry name" value="LD18447P"/>
    <property type="match status" value="1"/>
</dbReference>
<dbReference type="Pfam" id="PF03462">
    <property type="entry name" value="PCRF"/>
    <property type="match status" value="1"/>
</dbReference>
<dbReference type="InterPro" id="IPR045853">
    <property type="entry name" value="Pep_chain_release_fac_I_sf"/>
</dbReference>
<protein>
    <recommendedName>
        <fullName evidence="4">Prokaryotic-type class I peptide chain release factors domain-containing protein</fullName>
    </recommendedName>
</protein>
<dbReference type="GO" id="GO:0005737">
    <property type="term" value="C:cytoplasm"/>
    <property type="evidence" value="ECO:0007669"/>
    <property type="project" value="UniProtKB-ARBA"/>
</dbReference>
<dbReference type="Gene3D" id="3.30.70.1660">
    <property type="match status" value="1"/>
</dbReference>
<dbReference type="InterPro" id="IPR000352">
    <property type="entry name" value="Pep_chain_release_fac_I"/>
</dbReference>
<reference evidence="5" key="1">
    <citation type="submission" date="2023-08" db="EMBL/GenBank/DDBJ databases">
        <title>Draft sequence of the Babesia gibsoni genome.</title>
        <authorList>
            <person name="Yamagishi J.Y."/>
            <person name="Xuan X.X."/>
        </authorList>
    </citation>
    <scope>NUCLEOTIDE SEQUENCE</scope>
    <source>
        <strain evidence="5">Azabu</strain>
    </source>
</reference>
<dbReference type="PANTHER" id="PTHR43804">
    <property type="entry name" value="LD18447P"/>
    <property type="match status" value="1"/>
</dbReference>
<dbReference type="SUPFAM" id="SSF75620">
    <property type="entry name" value="Release factor"/>
    <property type="match status" value="1"/>
</dbReference>